<dbReference type="EMBL" id="PXZM01000003">
    <property type="protein sequence ID" value="PSJ99497.1"/>
    <property type="molecule type" value="Genomic_DNA"/>
</dbReference>
<dbReference type="RefSeq" id="WP_106837247.1">
    <property type="nucleotide sequence ID" value="NZ_JBCNIW010000028.1"/>
</dbReference>
<reference evidence="1 2" key="1">
    <citation type="submission" date="2018-03" db="EMBL/GenBank/DDBJ databases">
        <title>Brevisbacillus phylogenomics.</title>
        <authorList>
            <person name="Dunlap C."/>
        </authorList>
    </citation>
    <scope>NUCLEOTIDE SEQUENCE [LARGE SCALE GENOMIC DNA]</scope>
    <source>
        <strain evidence="1 2">NRRL NRS-1210</strain>
    </source>
</reference>
<evidence type="ECO:0000313" key="2">
    <source>
        <dbReference type="Proteomes" id="UP000240419"/>
    </source>
</evidence>
<name>A0A2P7VJU8_9BACL</name>
<organism evidence="1 2">
    <name type="scientific">Brevibacillus fortis</name>
    <dbReference type="NCBI Taxonomy" id="2126352"/>
    <lineage>
        <taxon>Bacteria</taxon>
        <taxon>Bacillati</taxon>
        <taxon>Bacillota</taxon>
        <taxon>Bacilli</taxon>
        <taxon>Bacillales</taxon>
        <taxon>Paenibacillaceae</taxon>
        <taxon>Brevibacillus</taxon>
    </lineage>
</organism>
<keyword evidence="2" id="KW-1185">Reference proteome</keyword>
<gene>
    <name evidence="1" type="ORF">C7R93_02090</name>
</gene>
<proteinExistence type="predicted"/>
<accession>A0A2P7VJU8</accession>
<comment type="caution">
    <text evidence="1">The sequence shown here is derived from an EMBL/GenBank/DDBJ whole genome shotgun (WGS) entry which is preliminary data.</text>
</comment>
<protein>
    <submittedName>
        <fullName evidence="1">Uncharacterized protein</fullName>
    </submittedName>
</protein>
<sequence>MDKKAKQILIKTFWSSNGWKSRPYDFSGEDFEYAKSKGLMFDLLTISHEECIDRIITLHEKVTKEQVAAAFLHSLSTRKVYLRSALSSWALTEPLTAHAFDSNAGKYTNPENGTYFAMYGDCHKCDRYHIAGRELYTDEDLNVLNFERIKWGGVRLNYLPYLMLDLELISKEENLSVQEEDVAILRQVLDIISSCEPTDAARQLEKRLHGVFPSSKNERDVFMEILSSSGILAPSKDRPGRGGKNDFFAVVNWRGEDSYSEQAVQNFFGPWL</sequence>
<dbReference type="AlphaFoldDB" id="A0A2P7VJU8"/>
<dbReference type="Proteomes" id="UP000240419">
    <property type="component" value="Unassembled WGS sequence"/>
</dbReference>
<dbReference type="OrthoDB" id="2730767at2"/>
<evidence type="ECO:0000313" key="1">
    <source>
        <dbReference type="EMBL" id="PSJ99497.1"/>
    </source>
</evidence>